<dbReference type="SUPFAM" id="SSF55961">
    <property type="entry name" value="Bet v1-like"/>
    <property type="match status" value="2"/>
</dbReference>
<dbReference type="Proteomes" id="UP000792063">
    <property type="component" value="Unassembled WGS sequence"/>
</dbReference>
<evidence type="ECO:0000313" key="6">
    <source>
        <dbReference type="Proteomes" id="UP000285883"/>
    </source>
</evidence>
<dbReference type="EMBL" id="MBDN02000328">
    <property type="protein sequence ID" value="RLN76318.1"/>
    <property type="molecule type" value="Genomic_DNA"/>
</dbReference>
<reference evidence="1" key="1">
    <citation type="journal article" date="2015" name="Genom Data">
        <title>Genome sequences of six Phytophthora species associated with forests in New Zealand.</title>
        <authorList>
            <person name="Studholme D.J."/>
            <person name="McDougal R.L."/>
            <person name="Sambles C."/>
            <person name="Hansen E."/>
            <person name="Hardy G."/>
            <person name="Grant M."/>
            <person name="Ganley R.J."/>
            <person name="Williams N.M."/>
        </authorList>
    </citation>
    <scope>NUCLEOTIDE SEQUENCE</scope>
    <source>
        <strain evidence="1">NZFS 2646</strain>
        <strain evidence="2">NZFS 3630</strain>
    </source>
</reference>
<name>A0A3R7HT99_9STRA</name>
<dbReference type="Gene3D" id="3.30.530.20">
    <property type="match status" value="3"/>
</dbReference>
<evidence type="ECO:0000313" key="3">
    <source>
        <dbReference type="EMBL" id="RLN14955.1"/>
    </source>
</evidence>
<dbReference type="Proteomes" id="UP000285624">
    <property type="component" value="Unassembled WGS sequence"/>
</dbReference>
<evidence type="ECO:0000313" key="1">
    <source>
        <dbReference type="EMBL" id="KAG2514183.1"/>
    </source>
</evidence>
<dbReference type="EMBL" id="JPWU03000380">
    <property type="protein sequence ID" value="KAG2518166.1"/>
    <property type="molecule type" value="Genomic_DNA"/>
</dbReference>
<dbReference type="AlphaFoldDB" id="A0A3R7HT99"/>
<dbReference type="InterPro" id="IPR052727">
    <property type="entry name" value="Rab4/Rab5_effector"/>
</dbReference>
<dbReference type="STRING" id="325452.A0A3R7HT99"/>
<evidence type="ECO:0000313" key="4">
    <source>
        <dbReference type="EMBL" id="RLN76318.1"/>
    </source>
</evidence>
<gene>
    <name evidence="3" type="ORF">BBI17_007602</name>
    <name evidence="4" type="ORF">BBO99_00007652</name>
    <name evidence="1" type="ORF">JM16_007858</name>
    <name evidence="2" type="ORF">JM18_007318</name>
</gene>
<dbReference type="Proteomes" id="UP000285883">
    <property type="component" value="Unassembled WGS sequence"/>
</dbReference>
<comment type="caution">
    <text evidence="4">The sequence shown here is derived from an EMBL/GenBank/DDBJ whole genome shotgun (WGS) entry which is preliminary data.</text>
</comment>
<evidence type="ECO:0008006" key="7">
    <source>
        <dbReference type="Google" id="ProtNLM"/>
    </source>
</evidence>
<dbReference type="InterPro" id="IPR023393">
    <property type="entry name" value="START-like_dom_sf"/>
</dbReference>
<dbReference type="EMBL" id="JPWV03000374">
    <property type="protein sequence ID" value="KAG2514183.1"/>
    <property type="molecule type" value="Genomic_DNA"/>
</dbReference>
<organism evidence="4 5">
    <name type="scientific">Phytophthora kernoviae</name>
    <dbReference type="NCBI Taxonomy" id="325452"/>
    <lineage>
        <taxon>Eukaryota</taxon>
        <taxon>Sar</taxon>
        <taxon>Stramenopiles</taxon>
        <taxon>Oomycota</taxon>
        <taxon>Peronosporomycetes</taxon>
        <taxon>Peronosporales</taxon>
        <taxon>Peronosporaceae</taxon>
        <taxon>Phytophthora</taxon>
    </lineage>
</organism>
<dbReference type="PANTHER" id="PTHR13510">
    <property type="entry name" value="FYVE-FINGER-CONTAINING RAB5 EFFECTOR PROTEIN RABENOSYN-5-RELATED"/>
    <property type="match status" value="1"/>
</dbReference>
<protein>
    <recommendedName>
        <fullName evidence="7">START domain-containing protein</fullName>
    </recommendedName>
</protein>
<dbReference type="EMBL" id="MAYM02001518">
    <property type="protein sequence ID" value="RLN14955.1"/>
    <property type="molecule type" value="Genomic_DNA"/>
</dbReference>
<reference evidence="1" key="3">
    <citation type="submission" date="2020-06" db="EMBL/GenBank/DDBJ databases">
        <authorList>
            <person name="Studholme D.J."/>
        </authorList>
    </citation>
    <scope>NUCLEOTIDE SEQUENCE</scope>
    <source>
        <strain evidence="1">NZFS 2646</strain>
        <strain evidence="2">NZFS 3630</strain>
    </source>
</reference>
<keyword evidence="5" id="KW-1185">Reference proteome</keyword>
<sequence>MSLNAADMNELQVVAKVIVNANMERYQEFVELGNSIVDRNKWKLVKSKDEVRVYLERAQRRHYSPLSAYLEGGASSDLQSLLCVGRTPGTLEDVMYGIVSPTLEGTRTKASYTNDISGAAVLSTVREPTDNEPFRSVVVKWMELDVRLKSMGFVKNRDYVYVESTGIEELPDGERVGYHVMHSIDIPQGHVLPGRVRAKLSICSFFRQVNEDYVSVVRVEFTFVEVDYLAQSISMVKARFTMNPFEGLELTATDTNNLLDIVNTIVDSGMQRYENFWSVEQAQVSLDKWKLIKMKENLHIFMERQQKQTGLVGSVSTQTSNFIPEMPSLLCVGTTLGNLDDVMLGAINPSLEDMRLKASYVDDLSGAAVLSNIVMPTEEDPFRSVVAKWMELDVPFQSTGLVQNRDYVYVEATGVIETFDDERVGFHLLHSVNFPQAHPLPNRVRANLSTCAFFRQVRPNVVSIYVTGVMDPVGSERVSRLVVANMANTFCSTLKYAHCGQMKKLTWSLDKAYSKSKTVGTRNPERNCLCFGIVCSTCKLQKKLSFVAPDLSLVQRKVVFCAVCMHDALKTSTFEATKAQIVSASSTILDSNLSRYEDFLNVDKGHVDPEHWKLVKSRDNVKVFSEKNTGTSRSAVSLPQTSGSSSDLPSLLCVGSTVGDMEDMMFGVVNPTLEIMRIKASYVEDLSGAAVLSNIVDPTLENPFNSLVVKWMEMDIPLQSMGLVKNRDYIYVEATGIVHLSSGEKVGYHILHSVNFPETHDLPGRVRANLSICGFFRQIRPNCSEIFITGLMDPGGDMIRMLMVPTMATTFLATLKYAHCGQMKKLQYMLEKRYTESKELGTPNREHICVTCSAPITNRRLGDFGKSDASCRLCFGFVCHSCKIQRKLSFVTPDLLLAQRKVTFCAVCLNEAVRAPAADAARAQIITSTGSLSKKHSYNYGSEASTISEYASSYGG</sequence>
<evidence type="ECO:0000313" key="5">
    <source>
        <dbReference type="Proteomes" id="UP000285624"/>
    </source>
</evidence>
<dbReference type="PANTHER" id="PTHR13510:SF44">
    <property type="entry name" value="RABENOSYN-5"/>
    <property type="match status" value="1"/>
</dbReference>
<evidence type="ECO:0000313" key="2">
    <source>
        <dbReference type="EMBL" id="KAG2518166.1"/>
    </source>
</evidence>
<reference evidence="5 6" key="2">
    <citation type="submission" date="2018-07" db="EMBL/GenBank/DDBJ databases">
        <title>Genome sequencing of oomycete isolates from Chile give support for New Zealand origin for Phytophthora kernoviae and make available the first Nothophytophthora sp. genome.</title>
        <authorList>
            <person name="Studholme D.J."/>
            <person name="Sanfuentes E."/>
            <person name="Panda P."/>
            <person name="Hill R."/>
            <person name="Sambles C."/>
            <person name="Grant M."/>
            <person name="Williams N.M."/>
            <person name="Mcdougal R.L."/>
        </authorList>
    </citation>
    <scope>NUCLEOTIDE SEQUENCE [LARGE SCALE GENOMIC DNA]</scope>
    <source>
        <strain evidence="3">Chile2</strain>
        <strain evidence="4">Chile4</strain>
    </source>
</reference>
<dbReference type="Proteomes" id="UP000785171">
    <property type="component" value="Unassembled WGS sequence"/>
</dbReference>
<accession>A0A3R7HT99</accession>
<proteinExistence type="predicted"/>